<organism evidence="6 7">
    <name type="scientific">Stylonychia lemnae</name>
    <name type="common">Ciliate</name>
    <dbReference type="NCBI Taxonomy" id="5949"/>
    <lineage>
        <taxon>Eukaryota</taxon>
        <taxon>Sar</taxon>
        <taxon>Alveolata</taxon>
        <taxon>Ciliophora</taxon>
        <taxon>Intramacronucleata</taxon>
        <taxon>Spirotrichea</taxon>
        <taxon>Stichotrichia</taxon>
        <taxon>Sporadotrichida</taxon>
        <taxon>Oxytrichidae</taxon>
        <taxon>Stylonychinae</taxon>
        <taxon>Stylonychia</taxon>
    </lineage>
</organism>
<dbReference type="SUPFAM" id="SSF81324">
    <property type="entry name" value="Voltage-gated potassium channels"/>
    <property type="match status" value="1"/>
</dbReference>
<sequence>MDQASMNTDQPIRQNPARNLQINTGFAQRFKFNLIQSDSNPLVEDQKNEQIYQSNPTVPHKIQQSHTSIITEKLFGLRNHKKHLSFWMKCQSNIFGVCMKKHKKQRENQKILLDALRKMNDNYKKKQQRTEQLWRKVRALVNSGMFIAKIKHSSNSRLKKSQTGISDRKQTIIERRMTLLKMENNRYMCLIKNNSMFKIVWEFIIALVFIITFWIIPLNIAALFKPYQELRVLEVLIDFVIIIDIIINFISEAETGDGDTIIYLSDSSKHYLKTYFIIDVLAVMPLILFWESVNNYYYFKIIRFARIKRFFMFFKQLENLFTSFCQRSLSRPKAKRIIEIFKIIVVYYFIFHLHSCFWHYIGLTNHNTNYIYDKHQSQNYRDPNSNSTKGWISLVFNDTTNYANEDYLQIYLRSQYLIISSFATVGYGDIHATDQNEYIFILYLIMIGQLLFSFFTGKLKSALLKVDNLEFSFIRNELIETVELFMMKFSSIKGARKFKSSEIKSILQFVEASFQYNFKSIQKDEFYQLMSPNLRRKLIFHLFGSYQNKFLYFFDDFDSKYKASDQFTYMVLQSLQCIIITPGQVIARYGDLFTNLFFVLNGSITVKNKYKDFMVSYLKGSNIGDFQLILGIKTQFIYSGTTEKTSFLMSLERDIFLTALSQDFDAFSYLTKIALRRRKDLKRLNQELIKKTQERNRIEQLQKNKIMTQSFDSPTLKKHSIALSNRSFEIIEHHSRQDKVSVSDLSQRSFDMVSQIRQIQHQRKLRVLQLLQIRCYMQSNNYIGYFLEDLATAKQKKDEEEKEQLINQNKDSINIIKEEKHESSVQSQNCSDSDSSFVQSDESPLNSQDEISFDEEDEYSLPESYRFYSERIGETEHVLKKFKKMMNNCQEKFQHLNRLLKQSDVSSLRHVRETLSLKILLFDNIDQFVEDEGAKKILKKLTVYTFGGLASQISQDQIHPLPSSIRSNSLFLEDSSNRSPYLRVLHRRNILDRDSPQGTIERFTSNQIGQDYKQFQQLNTLQFESNIRLEDPKIKISNVETIEKEENLKDEQKLLLTLEQLQKQGEKRRKSSRYIKPLINFDESVANLKHMNKEISNQRIPTDSVYQTLEKEENDAYQYSSKNTTQNVDFLAGQEQSLTQQLEMQQNLTQDMRQKINTPALSIPPQTVVSSSKLSVRSRRISRISSQINRRKSRVSRGIANGSRESTQPLLTLNKLIEVCIYLI</sequence>
<proteinExistence type="predicted"/>
<feature type="transmembrane region" description="Helical" evidence="4">
    <location>
        <begin position="438"/>
        <end position="455"/>
    </location>
</feature>
<keyword evidence="1" id="KW-0407">Ion channel</keyword>
<evidence type="ECO:0000256" key="3">
    <source>
        <dbReference type="SAM" id="MobiDB-lite"/>
    </source>
</evidence>
<dbReference type="InterPro" id="IPR018490">
    <property type="entry name" value="cNMP-bd_dom_sf"/>
</dbReference>
<dbReference type="Gene3D" id="1.10.287.70">
    <property type="match status" value="1"/>
</dbReference>
<feature type="transmembrane region" description="Helical" evidence="4">
    <location>
        <begin position="199"/>
        <end position="220"/>
    </location>
</feature>
<accession>A0A078AQV1</accession>
<evidence type="ECO:0000256" key="2">
    <source>
        <dbReference type="SAM" id="Coils"/>
    </source>
</evidence>
<dbReference type="Pfam" id="PF07885">
    <property type="entry name" value="Ion_trans_2"/>
    <property type="match status" value="1"/>
</dbReference>
<keyword evidence="4" id="KW-0472">Membrane</keyword>
<protein>
    <submittedName>
        <fullName evidence="6">Voltagegated ion channel superfamily</fullName>
    </submittedName>
</protein>
<dbReference type="OrthoDB" id="2021138at2759"/>
<feature type="transmembrane region" description="Helical" evidence="4">
    <location>
        <begin position="271"/>
        <end position="290"/>
    </location>
</feature>
<dbReference type="EMBL" id="CCKQ01011706">
    <property type="protein sequence ID" value="CDW83278.1"/>
    <property type="molecule type" value="Genomic_DNA"/>
</dbReference>
<feature type="domain" description="Cyclic nucleotide-binding" evidence="5">
    <location>
        <begin position="571"/>
        <end position="660"/>
    </location>
</feature>
<gene>
    <name evidence="6" type="primary">Contig18484.g19629</name>
    <name evidence="6" type="ORF">STYLEM_12320</name>
</gene>
<keyword evidence="1" id="KW-0813">Transport</keyword>
<feature type="compositionally biased region" description="Polar residues" evidence="3">
    <location>
        <begin position="824"/>
        <end position="850"/>
    </location>
</feature>
<dbReference type="InterPro" id="IPR013099">
    <property type="entry name" value="K_chnl_dom"/>
</dbReference>
<dbReference type="InterPro" id="IPR014710">
    <property type="entry name" value="RmlC-like_jellyroll"/>
</dbReference>
<dbReference type="InterPro" id="IPR000595">
    <property type="entry name" value="cNMP-bd_dom"/>
</dbReference>
<dbReference type="InterPro" id="IPR003938">
    <property type="entry name" value="K_chnl_volt-dep_EAG/ELK/ERG"/>
</dbReference>
<dbReference type="SUPFAM" id="SSF51206">
    <property type="entry name" value="cAMP-binding domain-like"/>
    <property type="match status" value="1"/>
</dbReference>
<dbReference type="PANTHER" id="PTHR47823:SF9">
    <property type="entry name" value="CHROMOSOME UNDETERMINED SCAFFOLD_10, WHOLE GENOME SHOTGUN SEQUENCE"/>
    <property type="match status" value="1"/>
</dbReference>
<dbReference type="Proteomes" id="UP000039865">
    <property type="component" value="Unassembled WGS sequence"/>
</dbReference>
<dbReference type="Gene3D" id="2.60.120.10">
    <property type="entry name" value="Jelly Rolls"/>
    <property type="match status" value="1"/>
</dbReference>
<dbReference type="AlphaFoldDB" id="A0A078AQV1"/>
<keyword evidence="4" id="KW-1133">Transmembrane helix</keyword>
<evidence type="ECO:0000313" key="6">
    <source>
        <dbReference type="EMBL" id="CDW83278.1"/>
    </source>
</evidence>
<evidence type="ECO:0000256" key="4">
    <source>
        <dbReference type="SAM" id="Phobius"/>
    </source>
</evidence>
<keyword evidence="4" id="KW-0812">Transmembrane</keyword>
<reference evidence="6 7" key="1">
    <citation type="submission" date="2014-06" db="EMBL/GenBank/DDBJ databases">
        <authorList>
            <person name="Swart Estienne"/>
        </authorList>
    </citation>
    <scope>NUCLEOTIDE SEQUENCE [LARGE SCALE GENOMIC DNA]</scope>
    <source>
        <strain evidence="6 7">130c</strain>
    </source>
</reference>
<dbReference type="GO" id="GO:0005249">
    <property type="term" value="F:voltage-gated potassium channel activity"/>
    <property type="evidence" value="ECO:0007669"/>
    <property type="project" value="InterPro"/>
</dbReference>
<evidence type="ECO:0000313" key="7">
    <source>
        <dbReference type="Proteomes" id="UP000039865"/>
    </source>
</evidence>
<keyword evidence="1" id="KW-0406">Ion transport</keyword>
<dbReference type="GO" id="GO:0016020">
    <property type="term" value="C:membrane"/>
    <property type="evidence" value="ECO:0007669"/>
    <property type="project" value="InterPro"/>
</dbReference>
<dbReference type="OMA" id="NHILACI"/>
<feature type="transmembrane region" description="Helical" evidence="4">
    <location>
        <begin position="340"/>
        <end position="361"/>
    </location>
</feature>
<dbReference type="PANTHER" id="PTHR47823">
    <property type="entry name" value="ION_TRANS DOMAIN-CONTAINING PROTEIN"/>
    <property type="match status" value="1"/>
</dbReference>
<feature type="coiled-coil region" evidence="2">
    <location>
        <begin position="99"/>
        <end position="133"/>
    </location>
</feature>
<dbReference type="PROSITE" id="PS50042">
    <property type="entry name" value="CNMP_BINDING_3"/>
    <property type="match status" value="1"/>
</dbReference>
<dbReference type="InParanoid" id="A0A078AQV1"/>
<dbReference type="PRINTS" id="PR01463">
    <property type="entry name" value="EAGCHANLFMLY"/>
</dbReference>
<feature type="region of interest" description="Disordered" evidence="3">
    <location>
        <begin position="819"/>
        <end position="855"/>
    </location>
</feature>
<keyword evidence="2" id="KW-0175">Coiled coil</keyword>
<keyword evidence="7" id="KW-1185">Reference proteome</keyword>
<evidence type="ECO:0000256" key="1">
    <source>
        <dbReference type="ARBA" id="ARBA00023303"/>
    </source>
</evidence>
<name>A0A078AQV1_STYLE</name>
<evidence type="ECO:0000259" key="5">
    <source>
        <dbReference type="PROSITE" id="PS50042"/>
    </source>
</evidence>